<keyword evidence="8" id="KW-1185">Reference proteome</keyword>
<proteinExistence type="inferred from homology"/>
<comment type="similarity">
    <text evidence="2">Belongs to the glycosyltransferase 28 family.</text>
</comment>
<reference evidence="7 8" key="1">
    <citation type="submission" date="2018-06" db="EMBL/GenBank/DDBJ databases">
        <title>Paenibacillus imtechensis sp. nov.</title>
        <authorList>
            <person name="Pinnaka A.K."/>
            <person name="Singh H."/>
            <person name="Kaur M."/>
        </authorList>
    </citation>
    <scope>NUCLEOTIDE SEQUENCE [LARGE SCALE GENOMIC DNA]</scope>
    <source>
        <strain evidence="7 8">SMB1</strain>
    </source>
</reference>
<keyword evidence="4 7" id="KW-0808">Transferase</keyword>
<dbReference type="RefSeq" id="WP_111149468.1">
    <property type="nucleotide sequence ID" value="NZ_QKRB01000058.1"/>
</dbReference>
<dbReference type="PANTHER" id="PTHR43025:SF3">
    <property type="entry name" value="MONOGALACTOSYLDIACYLGLYCEROL SYNTHASE 1, CHLOROPLASTIC"/>
    <property type="match status" value="1"/>
</dbReference>
<dbReference type="Pfam" id="PF06925">
    <property type="entry name" value="MGDG_synth"/>
    <property type="match status" value="1"/>
</dbReference>
<dbReference type="EMBL" id="QKRB01000058">
    <property type="protein sequence ID" value="PZD93159.1"/>
    <property type="molecule type" value="Genomic_DNA"/>
</dbReference>
<dbReference type="Proteomes" id="UP000249522">
    <property type="component" value="Unassembled WGS sequence"/>
</dbReference>
<accession>A0A2W1L2N3</accession>
<evidence type="ECO:0000256" key="4">
    <source>
        <dbReference type="ARBA" id="ARBA00022679"/>
    </source>
</evidence>
<comment type="subcellular location">
    <subcellularLocation>
        <location evidence="1">Membrane</location>
    </subcellularLocation>
</comment>
<comment type="caution">
    <text evidence="7">The sequence shown here is derived from an EMBL/GenBank/DDBJ whole genome shotgun (WGS) entry which is preliminary data.</text>
</comment>
<feature type="domain" description="Diacylglycerol glucosyltransferase N-terminal" evidence="6">
    <location>
        <begin position="28"/>
        <end position="190"/>
    </location>
</feature>
<dbReference type="InterPro" id="IPR007235">
    <property type="entry name" value="Glyco_trans_28_C"/>
</dbReference>
<feature type="domain" description="Glycosyl transferase family 28 C-terminal" evidence="5">
    <location>
        <begin position="217"/>
        <end position="374"/>
    </location>
</feature>
<dbReference type="GO" id="GO:0009247">
    <property type="term" value="P:glycolipid biosynthetic process"/>
    <property type="evidence" value="ECO:0007669"/>
    <property type="project" value="InterPro"/>
</dbReference>
<dbReference type="GO" id="GO:0016758">
    <property type="term" value="F:hexosyltransferase activity"/>
    <property type="evidence" value="ECO:0007669"/>
    <property type="project" value="InterPro"/>
</dbReference>
<evidence type="ECO:0000259" key="6">
    <source>
        <dbReference type="Pfam" id="PF06925"/>
    </source>
</evidence>
<dbReference type="InterPro" id="IPR050519">
    <property type="entry name" value="Glycosyltransf_28_UgtP"/>
</dbReference>
<dbReference type="SUPFAM" id="SSF53756">
    <property type="entry name" value="UDP-Glycosyltransferase/glycogen phosphorylase"/>
    <property type="match status" value="1"/>
</dbReference>
<evidence type="ECO:0000256" key="2">
    <source>
        <dbReference type="ARBA" id="ARBA00006962"/>
    </source>
</evidence>
<sequence>MSLSNLNRTQSFTGKKVMLVYASYGEGHLQAARALQAALEDRGIKQTVMVDLMAEAHPWISAFTRSFYMKSFTLLPGLYGWVYDTTRDMRHNSLFGDWLHSFGRSTMRRLLERERPDAVIHTFPMFVMPTLRTKADSRKIPSCAVLTDFDLHGRWIHPGIDRLYVPTDDLKQEAIDRGVAADQICASGIPLKSGFDYIEPLPEYRERFGFTENEPIVLIMAGAQGVMPDVASLCRRLLQHPGLSVALVCGRNAVLARSVRQSLDNEGYGSRLRIFDFVDRIHELMAISTCLVTKPGGLTLAEGLAAGLPIFLYRPVPGQERRNAEYLARMKAAVVCSRPQELVEEIVKLIRQPDRLHTSKQALAALQKQQAAETIVTDFLETLQAFEDRGISSPPSPKQRKRLFRLQRGKPGGIQT</sequence>
<protein>
    <submittedName>
        <fullName evidence="7">Diacylglycerol glucosyltransferase</fullName>
    </submittedName>
</protein>
<dbReference type="Gene3D" id="3.40.50.2000">
    <property type="entry name" value="Glycogen Phosphorylase B"/>
    <property type="match status" value="1"/>
</dbReference>
<keyword evidence="3" id="KW-0328">Glycosyltransferase</keyword>
<dbReference type="AlphaFoldDB" id="A0A2W1L2N3"/>
<dbReference type="OrthoDB" id="9815663at2"/>
<organism evidence="7 8">
    <name type="scientific">Paenibacillus sambharensis</name>
    <dbReference type="NCBI Taxonomy" id="1803190"/>
    <lineage>
        <taxon>Bacteria</taxon>
        <taxon>Bacillati</taxon>
        <taxon>Bacillota</taxon>
        <taxon>Bacilli</taxon>
        <taxon>Bacillales</taxon>
        <taxon>Paenibacillaceae</taxon>
        <taxon>Paenibacillus</taxon>
    </lineage>
</organism>
<evidence type="ECO:0000256" key="3">
    <source>
        <dbReference type="ARBA" id="ARBA00022676"/>
    </source>
</evidence>
<gene>
    <name evidence="7" type="ORF">DNH61_24230</name>
</gene>
<evidence type="ECO:0000313" key="7">
    <source>
        <dbReference type="EMBL" id="PZD93159.1"/>
    </source>
</evidence>
<dbReference type="GO" id="GO:0016020">
    <property type="term" value="C:membrane"/>
    <property type="evidence" value="ECO:0007669"/>
    <property type="project" value="UniProtKB-SubCell"/>
</dbReference>
<evidence type="ECO:0000259" key="5">
    <source>
        <dbReference type="Pfam" id="PF04101"/>
    </source>
</evidence>
<dbReference type="Pfam" id="PF04101">
    <property type="entry name" value="Glyco_tran_28_C"/>
    <property type="match status" value="1"/>
</dbReference>
<dbReference type="InterPro" id="IPR009695">
    <property type="entry name" value="Diacylglyc_glucosyltr_N"/>
</dbReference>
<dbReference type="PANTHER" id="PTHR43025">
    <property type="entry name" value="MONOGALACTOSYLDIACYLGLYCEROL SYNTHASE"/>
    <property type="match status" value="1"/>
</dbReference>
<name>A0A2W1L2N3_9BACL</name>
<evidence type="ECO:0000256" key="1">
    <source>
        <dbReference type="ARBA" id="ARBA00004370"/>
    </source>
</evidence>
<evidence type="ECO:0000313" key="8">
    <source>
        <dbReference type="Proteomes" id="UP000249522"/>
    </source>
</evidence>